<protein>
    <recommendedName>
        <fullName evidence="1">Inner membrane protein YgaP-like transmembrane domain-containing protein</fullName>
    </recommendedName>
</protein>
<reference evidence="2" key="1">
    <citation type="submission" date="2015-08" db="EMBL/GenBank/DDBJ databases">
        <title>Complete DNA Sequence of Pseudomonas syringae pv. actinidiae, the Causal Agent of Kiwifruit Canker Disease.</title>
        <authorList>
            <person name="Rikkerink E.H.A."/>
            <person name="Fineran P.C."/>
        </authorList>
    </citation>
    <scope>NUCLEOTIDE SEQUENCE</scope>
    <source>
        <strain evidence="2">DSM 13666</strain>
    </source>
</reference>
<accession>A0A0M0KBK7</accession>
<name>A0A0M0KBK7_ALKHA</name>
<accession>A0A4Y7WU18</accession>
<dbReference type="InterPro" id="IPR021309">
    <property type="entry name" value="YgaP-like_TM"/>
</dbReference>
<dbReference type="Pfam" id="PF11127">
    <property type="entry name" value="YgaP-like_TM"/>
    <property type="match status" value="1"/>
</dbReference>
<organism evidence="2">
    <name type="scientific">Halalkalibacterium halodurans</name>
    <name type="common">Bacillus halodurans</name>
    <dbReference type="NCBI Taxonomy" id="86665"/>
    <lineage>
        <taxon>Bacteria</taxon>
        <taxon>Bacillati</taxon>
        <taxon>Bacillota</taxon>
        <taxon>Bacilli</taxon>
        <taxon>Bacillales</taxon>
        <taxon>Bacillaceae</taxon>
        <taxon>Halalkalibacterium (ex Joshi et al. 2022)</taxon>
    </lineage>
</organism>
<sequence length="92" mass="10603">MYPNIGRVNALVRITVGLTTLAWSSARMVKRPNHPCLIMTAMAGAMKTAEGITRFCPMTYFLERNDYGFYDEYADEECEHCEHDEEQSKPFM</sequence>
<dbReference type="Gene3D" id="6.10.140.1340">
    <property type="match status" value="1"/>
</dbReference>
<dbReference type="EMBL" id="LILD01000014">
    <property type="protein sequence ID" value="KOO36174.1"/>
    <property type="molecule type" value="Genomic_DNA"/>
</dbReference>
<dbReference type="RefSeq" id="WP_010896812.1">
    <property type="nucleotide sequence ID" value="NZ_CP040441.1"/>
</dbReference>
<proteinExistence type="predicted"/>
<gene>
    <name evidence="2" type="ORF">AMD02_18445</name>
</gene>
<evidence type="ECO:0000313" key="2">
    <source>
        <dbReference type="EMBL" id="KOO36174.1"/>
    </source>
</evidence>
<evidence type="ECO:0000259" key="1">
    <source>
        <dbReference type="Pfam" id="PF11127"/>
    </source>
</evidence>
<feature type="domain" description="Inner membrane protein YgaP-like transmembrane" evidence="1">
    <location>
        <begin position="1"/>
        <end position="66"/>
    </location>
</feature>
<dbReference type="GeneID" id="87596207"/>
<comment type="caution">
    <text evidence="2">The sequence shown here is derived from an EMBL/GenBank/DDBJ whole genome shotgun (WGS) entry which is preliminary data.</text>
</comment>
<dbReference type="AlphaFoldDB" id="A0A0M0KBK7"/>
<dbReference type="PATRIC" id="fig|136160.3.peg.3650"/>